<dbReference type="OrthoDB" id="9795405at2"/>
<name>A0A1I1R064_9ACTN</name>
<dbReference type="PANTHER" id="PTHR42830:SF2">
    <property type="entry name" value="OSMC_OHR FAMILY PROTEIN"/>
    <property type="match status" value="1"/>
</dbReference>
<evidence type="ECO:0000313" key="2">
    <source>
        <dbReference type="Proteomes" id="UP000199207"/>
    </source>
</evidence>
<evidence type="ECO:0000313" key="1">
    <source>
        <dbReference type="EMBL" id="SFD27695.1"/>
    </source>
</evidence>
<dbReference type="EMBL" id="FOLM01000012">
    <property type="protein sequence ID" value="SFD27695.1"/>
    <property type="molecule type" value="Genomic_DNA"/>
</dbReference>
<dbReference type="PANTHER" id="PTHR42830">
    <property type="entry name" value="OSMOTICALLY INDUCIBLE FAMILY PROTEIN"/>
    <property type="match status" value="1"/>
</dbReference>
<dbReference type="InterPro" id="IPR003718">
    <property type="entry name" value="OsmC/Ohr_fam"/>
</dbReference>
<dbReference type="AlphaFoldDB" id="A0A1I1R064"/>
<proteinExistence type="predicted"/>
<dbReference type="InterPro" id="IPR036102">
    <property type="entry name" value="OsmC/Ohrsf"/>
</dbReference>
<organism evidence="1 2">
    <name type="scientific">Streptomyces aidingensis</name>
    <dbReference type="NCBI Taxonomy" id="910347"/>
    <lineage>
        <taxon>Bacteria</taxon>
        <taxon>Bacillati</taxon>
        <taxon>Actinomycetota</taxon>
        <taxon>Actinomycetes</taxon>
        <taxon>Kitasatosporales</taxon>
        <taxon>Streptomycetaceae</taxon>
        <taxon>Streptomyces</taxon>
    </lineage>
</organism>
<dbReference type="Gene3D" id="3.30.300.20">
    <property type="match status" value="1"/>
</dbReference>
<dbReference type="Pfam" id="PF02566">
    <property type="entry name" value="OsmC"/>
    <property type="match status" value="1"/>
</dbReference>
<dbReference type="RefSeq" id="WP_093840397.1">
    <property type="nucleotide sequence ID" value="NZ_FOLM01000012.1"/>
</dbReference>
<gene>
    <name evidence="1" type="ORF">SAMN05421773_112110</name>
</gene>
<accession>A0A1I1R064</accession>
<dbReference type="InterPro" id="IPR052707">
    <property type="entry name" value="OsmC_Ohr_Peroxiredoxin"/>
</dbReference>
<dbReference type="STRING" id="910347.SAMN05421773_112110"/>
<keyword evidence="2" id="KW-1185">Reference proteome</keyword>
<dbReference type="SUPFAM" id="SSF82784">
    <property type="entry name" value="OsmC-like"/>
    <property type="match status" value="1"/>
</dbReference>
<reference evidence="1 2" key="1">
    <citation type="submission" date="2016-10" db="EMBL/GenBank/DDBJ databases">
        <authorList>
            <person name="de Groot N.N."/>
        </authorList>
    </citation>
    <scope>NUCLEOTIDE SEQUENCE [LARGE SCALE GENOMIC DNA]</scope>
    <source>
        <strain evidence="1 2">CGMCC 4.5739</strain>
    </source>
</reference>
<protein>
    <submittedName>
        <fullName evidence="1">Organic hydroperoxide reductase OsmC/OhrA</fullName>
    </submittedName>
</protein>
<dbReference type="Proteomes" id="UP000199207">
    <property type="component" value="Unassembled WGS sequence"/>
</dbReference>
<sequence>MASERVHTYTTETVWTGNAGEGTRTYRAFDRLADTTAPGRPVLPASADPGVSVRADGARWNPELLLLASLSQCHLLWYLHFCSVNGVEVTAYRDPAEAFMAEEGAKGGRFTRAVLRPRVEVADESMTERALALHKQAREACYIANSVNFPVDHEPAVTVRRPAA</sequence>
<dbReference type="InterPro" id="IPR015946">
    <property type="entry name" value="KH_dom-like_a/b"/>
</dbReference>